<dbReference type="Proteomes" id="UP000622317">
    <property type="component" value="Unassembled WGS sequence"/>
</dbReference>
<evidence type="ECO:0000313" key="2">
    <source>
        <dbReference type="Proteomes" id="UP000622317"/>
    </source>
</evidence>
<sequence>MASFEELLNAEFAGRVNAICWQRSLSGDFDQIVSAIGPLDEITALEEDDLMSLELKPDGEVARQRLIDDLRMMRGAGLQPSLDCIPAYSRSNAGELVPVDVYDFHADSATVATDTFLCNYTVACSEGIRNAEAVRYVDDPGIRSKLLQEYGGPDDEGFAAFLRERFYDLHYAAREGGKPYSFGFGNLWRIATQCPDSPVPPCIHRAPTTREGDAPRLLLIS</sequence>
<reference evidence="1" key="1">
    <citation type="submission" date="2020-09" db="EMBL/GenBank/DDBJ databases">
        <title>Pelagicoccus enzymogenes sp. nov. with an EPS production, isolated from marine sediment.</title>
        <authorList>
            <person name="Feng X."/>
        </authorList>
    </citation>
    <scope>NUCLEOTIDE SEQUENCE</scope>
    <source>
        <strain evidence="1">NFK12</strain>
    </source>
</reference>
<proteinExistence type="predicted"/>
<name>A0A927F9P8_9BACT</name>
<gene>
    <name evidence="1" type="ORF">IEN85_09625</name>
</gene>
<dbReference type="EMBL" id="JACYFG010000013">
    <property type="protein sequence ID" value="MBD5779750.1"/>
    <property type="molecule type" value="Genomic_DNA"/>
</dbReference>
<comment type="caution">
    <text evidence="1">The sequence shown here is derived from an EMBL/GenBank/DDBJ whole genome shotgun (WGS) entry which is preliminary data.</text>
</comment>
<organism evidence="1 2">
    <name type="scientific">Pelagicoccus enzymogenes</name>
    <dbReference type="NCBI Taxonomy" id="2773457"/>
    <lineage>
        <taxon>Bacteria</taxon>
        <taxon>Pseudomonadati</taxon>
        <taxon>Verrucomicrobiota</taxon>
        <taxon>Opitutia</taxon>
        <taxon>Puniceicoccales</taxon>
        <taxon>Pelagicoccaceae</taxon>
        <taxon>Pelagicoccus</taxon>
    </lineage>
</organism>
<accession>A0A927F9P8</accession>
<evidence type="ECO:0008006" key="3">
    <source>
        <dbReference type="Google" id="ProtNLM"/>
    </source>
</evidence>
<dbReference type="AlphaFoldDB" id="A0A927F9P8"/>
<keyword evidence="2" id="KW-1185">Reference proteome</keyword>
<evidence type="ECO:0000313" key="1">
    <source>
        <dbReference type="EMBL" id="MBD5779750.1"/>
    </source>
</evidence>
<protein>
    <recommendedName>
        <fullName evidence="3">DUF1826 domain-containing protein</fullName>
    </recommendedName>
</protein>